<proteinExistence type="predicted"/>
<dbReference type="OrthoDB" id="47802at2759"/>
<gene>
    <name evidence="2" type="ORF">GOBAR_AA19347</name>
</gene>
<feature type="repeat" description="WD" evidence="1">
    <location>
        <begin position="287"/>
        <end position="319"/>
    </location>
</feature>
<dbReference type="GO" id="GO:0003714">
    <property type="term" value="F:transcription corepressor activity"/>
    <property type="evidence" value="ECO:0007669"/>
    <property type="project" value="InterPro"/>
</dbReference>
<dbReference type="InterPro" id="IPR036322">
    <property type="entry name" value="WD40_repeat_dom_sf"/>
</dbReference>
<evidence type="ECO:0008006" key="4">
    <source>
        <dbReference type="Google" id="ProtNLM"/>
    </source>
</evidence>
<dbReference type="Pfam" id="PF00400">
    <property type="entry name" value="WD40"/>
    <property type="match status" value="3"/>
</dbReference>
<dbReference type="InterPro" id="IPR001680">
    <property type="entry name" value="WD40_rpt"/>
</dbReference>
<dbReference type="PROSITE" id="PS50082">
    <property type="entry name" value="WD_REPEATS_2"/>
    <property type="match status" value="4"/>
</dbReference>
<evidence type="ECO:0000313" key="3">
    <source>
        <dbReference type="Proteomes" id="UP000239757"/>
    </source>
</evidence>
<dbReference type="PANTHER" id="PTHR44376">
    <property type="entry name" value="TRANSCRIPTIONAL REGULATOR OF FILAMENTOUS GROWTH FLO8"/>
    <property type="match status" value="1"/>
</dbReference>
<feature type="repeat" description="WD" evidence="1">
    <location>
        <begin position="514"/>
        <end position="546"/>
    </location>
</feature>
<dbReference type="PANTHER" id="PTHR44376:SF8">
    <property type="entry name" value="TRANSCRIPTIONAL COREPRESSOR LEUNIG-LIKE"/>
    <property type="match status" value="1"/>
</dbReference>
<accession>A0A2P5XD81</accession>
<organism evidence="2 3">
    <name type="scientific">Gossypium barbadense</name>
    <name type="common">Sea Island cotton</name>
    <name type="synonym">Hibiscus barbadensis</name>
    <dbReference type="NCBI Taxonomy" id="3634"/>
    <lineage>
        <taxon>Eukaryota</taxon>
        <taxon>Viridiplantae</taxon>
        <taxon>Streptophyta</taxon>
        <taxon>Embryophyta</taxon>
        <taxon>Tracheophyta</taxon>
        <taxon>Spermatophyta</taxon>
        <taxon>Magnoliopsida</taxon>
        <taxon>eudicotyledons</taxon>
        <taxon>Gunneridae</taxon>
        <taxon>Pentapetalae</taxon>
        <taxon>rosids</taxon>
        <taxon>malvids</taxon>
        <taxon>Malvales</taxon>
        <taxon>Malvaceae</taxon>
        <taxon>Malvoideae</taxon>
        <taxon>Gossypium</taxon>
    </lineage>
</organism>
<dbReference type="Gene3D" id="2.130.10.10">
    <property type="entry name" value="YVTN repeat-like/Quinoprotein amine dehydrogenase"/>
    <property type="match status" value="3"/>
</dbReference>
<dbReference type="EMBL" id="KZ665132">
    <property type="protein sequence ID" value="PPS01289.1"/>
    <property type="molecule type" value="Genomic_DNA"/>
</dbReference>
<dbReference type="InterPro" id="IPR006594">
    <property type="entry name" value="LisH"/>
</dbReference>
<dbReference type="CDD" id="cd00200">
    <property type="entry name" value="WD40"/>
    <property type="match status" value="1"/>
</dbReference>
<sequence length="546" mass="62140">MAEGDDPNHEKLLELYLHDYFMKNDMRETAAIFRQEGNAPNNPAAQNVRTKKKKTSMMNQQWTGQTYFPTFTDFCSGSAFQSHAEDNQMRPPFSSFLPPQINLDQDVEMSEGQSANFPINPTTFQWEQNLQLPVTATRHQGEGPSESIEPPPVNTTGHHGEAFDYNSPQGQGFLKQWCEPFYKLLTPGPPILQANSGRNLRSPSELIEPPPVNILHMIGNKPSTSYFSSERENNGFSLVEVGCLPFKRKKETFCSHFSSDGKFLATAGPEKVVVFWHMRHRSNIGSKTGHSLPITDVRFGPNSHIVATSSYDKTVLIWEDPKVTMFFFIYFPFDDMSSYGESGRPPVRLEEHINQVLSLDFHPKRENLLCSSDGIDEIRFWDINRGSCIHIFQGASKQVRFQPLFGRFLATCSDNVVNLIDVETSQICARFEGHENEVQSICWDPNGIYIASISEDSARLWSVFQHNCLHELRATDNKFQCCTFHPGYWLHWVIGAEQSLQLWNPLDTNKTWKVEAHMDAVSSLASSLDTEMIASTSHDELIRLWK</sequence>
<dbReference type="InterPro" id="IPR044716">
    <property type="entry name" value="LEUNIG-like"/>
</dbReference>
<dbReference type="Proteomes" id="UP000239757">
    <property type="component" value="Unassembled WGS sequence"/>
</dbReference>
<feature type="repeat" description="WD" evidence="1">
    <location>
        <begin position="349"/>
        <end position="391"/>
    </location>
</feature>
<dbReference type="PROSITE" id="PS50896">
    <property type="entry name" value="LISH"/>
    <property type="match status" value="1"/>
</dbReference>
<dbReference type="PROSITE" id="PS50294">
    <property type="entry name" value="WD_REPEATS_REGION"/>
    <property type="match status" value="2"/>
</dbReference>
<feature type="repeat" description="WD" evidence="1">
    <location>
        <begin position="431"/>
        <end position="471"/>
    </location>
</feature>
<evidence type="ECO:0000313" key="2">
    <source>
        <dbReference type="EMBL" id="PPS01289.1"/>
    </source>
</evidence>
<name>A0A2P5XD81_GOSBA</name>
<dbReference type="AlphaFoldDB" id="A0A2P5XD81"/>
<protein>
    <recommendedName>
        <fullName evidence="4">LisH domain-containing protein</fullName>
    </recommendedName>
</protein>
<keyword evidence="1" id="KW-0853">WD repeat</keyword>
<evidence type="ECO:0000256" key="1">
    <source>
        <dbReference type="PROSITE-ProRule" id="PRU00221"/>
    </source>
</evidence>
<dbReference type="SMART" id="SM00320">
    <property type="entry name" value="WD40"/>
    <property type="match status" value="7"/>
</dbReference>
<dbReference type="InterPro" id="IPR015943">
    <property type="entry name" value="WD40/YVTN_repeat-like_dom_sf"/>
</dbReference>
<reference evidence="2 3" key="1">
    <citation type="submission" date="2015-01" db="EMBL/GenBank/DDBJ databases">
        <title>Genome of allotetraploid Gossypium barbadense reveals genomic plasticity and fiber elongation in cotton evolution.</title>
        <authorList>
            <person name="Chen X."/>
            <person name="Liu X."/>
            <person name="Zhao B."/>
            <person name="Zheng H."/>
            <person name="Hu Y."/>
            <person name="Lu G."/>
            <person name="Yang C."/>
            <person name="Chen J."/>
            <person name="Shan C."/>
            <person name="Zhang L."/>
            <person name="Zhou Y."/>
            <person name="Wang L."/>
            <person name="Guo W."/>
            <person name="Bai Y."/>
            <person name="Ruan J."/>
            <person name="Shangguan X."/>
            <person name="Mao Y."/>
            <person name="Jiang J."/>
            <person name="Zhu Y."/>
            <person name="Lei J."/>
            <person name="Kang H."/>
            <person name="Chen S."/>
            <person name="He X."/>
            <person name="Wang R."/>
            <person name="Wang Y."/>
            <person name="Chen J."/>
            <person name="Wang L."/>
            <person name="Yu S."/>
            <person name="Wang B."/>
            <person name="Wei J."/>
            <person name="Song S."/>
            <person name="Lu X."/>
            <person name="Gao Z."/>
            <person name="Gu W."/>
            <person name="Deng X."/>
            <person name="Ma D."/>
            <person name="Wang S."/>
            <person name="Liang W."/>
            <person name="Fang L."/>
            <person name="Cai C."/>
            <person name="Zhu X."/>
            <person name="Zhou B."/>
            <person name="Zhang Y."/>
            <person name="Chen Z."/>
            <person name="Xu S."/>
            <person name="Zhu R."/>
            <person name="Wang S."/>
            <person name="Zhang T."/>
            <person name="Zhao G."/>
        </authorList>
    </citation>
    <scope>NUCLEOTIDE SEQUENCE [LARGE SCALE GENOMIC DNA]</scope>
    <source>
        <strain evidence="3">cv. Xinhai21</strain>
        <tissue evidence="2">Leaf</tissue>
    </source>
</reference>
<dbReference type="SUPFAM" id="SSF50978">
    <property type="entry name" value="WD40 repeat-like"/>
    <property type="match status" value="1"/>
</dbReference>